<name>A0A5S4ZT87_9FIRM</name>
<dbReference type="EMBL" id="VNHM01000006">
    <property type="protein sequence ID" value="TYO95900.1"/>
    <property type="molecule type" value="Genomic_DNA"/>
</dbReference>
<keyword evidence="3" id="KW-0812">Transmembrane</keyword>
<dbReference type="Pfam" id="PF05949">
    <property type="entry name" value="DUF881"/>
    <property type="match status" value="1"/>
</dbReference>
<reference evidence="4 5" key="1">
    <citation type="submission" date="2019-07" db="EMBL/GenBank/DDBJ databases">
        <title>Genomic Encyclopedia of Type Strains, Phase I: the one thousand microbial genomes (KMG-I) project.</title>
        <authorList>
            <person name="Kyrpides N."/>
        </authorList>
    </citation>
    <scope>NUCLEOTIDE SEQUENCE [LARGE SCALE GENOMIC DNA]</scope>
    <source>
        <strain evidence="4 5">DSM 6562</strain>
    </source>
</reference>
<organism evidence="4 5">
    <name type="scientific">Desulfallas thermosapovorans DSM 6562</name>
    <dbReference type="NCBI Taxonomy" id="1121431"/>
    <lineage>
        <taxon>Bacteria</taxon>
        <taxon>Bacillati</taxon>
        <taxon>Bacillota</taxon>
        <taxon>Clostridia</taxon>
        <taxon>Eubacteriales</taxon>
        <taxon>Desulfallaceae</taxon>
        <taxon>Desulfallas</taxon>
    </lineage>
</organism>
<evidence type="ECO:0000313" key="4">
    <source>
        <dbReference type="EMBL" id="TYO95900.1"/>
    </source>
</evidence>
<evidence type="ECO:0000256" key="3">
    <source>
        <dbReference type="SAM" id="Phobius"/>
    </source>
</evidence>
<gene>
    <name evidence="4" type="ORF">LX24_01290</name>
</gene>
<dbReference type="PANTHER" id="PTHR37313">
    <property type="entry name" value="UPF0749 PROTEIN RV1825"/>
    <property type="match status" value="1"/>
</dbReference>
<dbReference type="RefSeq" id="WP_166511322.1">
    <property type="nucleotide sequence ID" value="NZ_VNHM01000006.1"/>
</dbReference>
<evidence type="ECO:0000313" key="5">
    <source>
        <dbReference type="Proteomes" id="UP000323166"/>
    </source>
</evidence>
<sequence>MKIKSYYWILLLFGVVTGFILAVQFRVTQDIAENAPMDLDRSLALAEELDKARQSRNQLQARVDELRNQLDDAATDPELSKLKKDLEEARQKAGMKEVQGAGVEVTLNDSSKELQPGENPNFYVLHDGDVLRVLNELKAAGAQAISLNGQRIITTTEIRCIGPSILVNKNQRLSPPFVISAVGSPETLSSALKMKNGVIDYLQFWGIQVDVKKVDKLTIPAYTGSLVFDYAKPKT</sequence>
<feature type="transmembrane region" description="Helical" evidence="3">
    <location>
        <begin position="6"/>
        <end position="27"/>
    </location>
</feature>
<comment type="caution">
    <text evidence="4">The sequence shown here is derived from an EMBL/GenBank/DDBJ whole genome shotgun (WGS) entry which is preliminary data.</text>
</comment>
<dbReference type="Proteomes" id="UP000323166">
    <property type="component" value="Unassembled WGS sequence"/>
</dbReference>
<dbReference type="InterPro" id="IPR010273">
    <property type="entry name" value="DUF881"/>
</dbReference>
<dbReference type="PANTHER" id="PTHR37313:SF2">
    <property type="entry name" value="UPF0749 PROTEIN YLXX"/>
    <property type="match status" value="1"/>
</dbReference>
<keyword evidence="2" id="KW-0175">Coiled coil</keyword>
<accession>A0A5S4ZT87</accession>
<evidence type="ECO:0000256" key="1">
    <source>
        <dbReference type="ARBA" id="ARBA00009108"/>
    </source>
</evidence>
<keyword evidence="3" id="KW-0472">Membrane</keyword>
<proteinExistence type="inferred from homology"/>
<feature type="coiled-coil region" evidence="2">
    <location>
        <begin position="42"/>
        <end position="99"/>
    </location>
</feature>
<keyword evidence="3" id="KW-1133">Transmembrane helix</keyword>
<keyword evidence="5" id="KW-1185">Reference proteome</keyword>
<dbReference type="Gene3D" id="3.30.70.1880">
    <property type="entry name" value="Protein of unknown function DUF881"/>
    <property type="match status" value="1"/>
</dbReference>
<evidence type="ECO:0000256" key="2">
    <source>
        <dbReference type="SAM" id="Coils"/>
    </source>
</evidence>
<protein>
    <submittedName>
        <fullName evidence="4">Uncharacterized protein YlxW (UPF0749 family)</fullName>
    </submittedName>
</protein>
<dbReference type="AlphaFoldDB" id="A0A5S4ZT87"/>
<comment type="similarity">
    <text evidence="1">Belongs to the UPF0749 family.</text>
</comment>